<name>A0A8D5JMS0_9BACT</name>
<protein>
    <submittedName>
        <fullName evidence="1">DNA polymerase III subunit delta</fullName>
    </submittedName>
</protein>
<organism evidence="1 2">
    <name type="scientific">Desulfomarina profundi</name>
    <dbReference type="NCBI Taxonomy" id="2772557"/>
    <lineage>
        <taxon>Bacteria</taxon>
        <taxon>Pseudomonadati</taxon>
        <taxon>Thermodesulfobacteriota</taxon>
        <taxon>Desulfobulbia</taxon>
        <taxon>Desulfobulbales</taxon>
        <taxon>Desulfobulbaceae</taxon>
        <taxon>Desulfomarina</taxon>
    </lineage>
</organism>
<keyword evidence="2" id="KW-1185">Reference proteome</keyword>
<accession>A0A8D5JMS0</accession>
<dbReference type="Pfam" id="PF13177">
    <property type="entry name" value="DNA_pol3_delta2"/>
    <property type="match status" value="1"/>
</dbReference>
<evidence type="ECO:0000313" key="2">
    <source>
        <dbReference type="Proteomes" id="UP000826725"/>
    </source>
</evidence>
<dbReference type="FunFam" id="3.40.50.300:FF:001255">
    <property type="entry name" value="DNA polymerase III subunit delta"/>
    <property type="match status" value="1"/>
</dbReference>
<evidence type="ECO:0000313" key="1">
    <source>
        <dbReference type="EMBL" id="BCL59330.1"/>
    </source>
</evidence>
<dbReference type="RefSeq" id="WP_228855570.1">
    <property type="nucleotide sequence ID" value="NZ_AP024086.1"/>
</dbReference>
<sequence>MNRSILCYTQLLGQEKAKKMVRRSLAGGRIPHAYIFRGPDGIGRKLFARGLAAALNCRTGEASTACGECASCRKYLSANHPDFLVVSPEKNGISIGRVRELSRELTYPPYEAARRVVVLEDVHLMRREAANSLLKTLEEPPENNLLILTAESSREILPTLISRCQVVPFFRLSEGETRLILEQFGISGDESYLYARFAEGSPGKALMLKQTKLIELWREIIGHLSHQPRETGMDLDVTLDLAEKMAALKDDLGELLIFLKMWLRDMLVRGQNTSLAGKGLGESLGNGQRVSKSWSSELVFAKLQAIEMAEKALARNCNRLLVCEIVLFRLLESGKTGVTLMPYS</sequence>
<dbReference type="AlphaFoldDB" id="A0A8D5JMS0"/>
<dbReference type="NCBIfam" id="TIGR00678">
    <property type="entry name" value="holB"/>
    <property type="match status" value="1"/>
</dbReference>
<dbReference type="PANTHER" id="PTHR11669">
    <property type="entry name" value="REPLICATION FACTOR C / DNA POLYMERASE III GAMMA-TAU SUBUNIT"/>
    <property type="match status" value="1"/>
</dbReference>
<dbReference type="PANTHER" id="PTHR11669:SF8">
    <property type="entry name" value="DNA POLYMERASE III SUBUNIT DELTA"/>
    <property type="match status" value="1"/>
</dbReference>
<dbReference type="GO" id="GO:0003887">
    <property type="term" value="F:DNA-directed DNA polymerase activity"/>
    <property type="evidence" value="ECO:0007669"/>
    <property type="project" value="InterPro"/>
</dbReference>
<dbReference type="EMBL" id="AP024086">
    <property type="protein sequence ID" value="BCL59330.1"/>
    <property type="molecule type" value="Genomic_DNA"/>
</dbReference>
<dbReference type="GO" id="GO:0008408">
    <property type="term" value="F:3'-5' exonuclease activity"/>
    <property type="evidence" value="ECO:0007669"/>
    <property type="project" value="InterPro"/>
</dbReference>
<gene>
    <name evidence="1" type="ORF">DGMP_00230</name>
</gene>
<dbReference type="Proteomes" id="UP000826725">
    <property type="component" value="Chromosome"/>
</dbReference>
<proteinExistence type="predicted"/>
<dbReference type="GO" id="GO:0006261">
    <property type="term" value="P:DNA-templated DNA replication"/>
    <property type="evidence" value="ECO:0007669"/>
    <property type="project" value="TreeGrafter"/>
</dbReference>
<reference evidence="1" key="1">
    <citation type="submission" date="2020-09" db="EMBL/GenBank/DDBJ databases">
        <title>Desulfogranum mesoprofundum gen. nov., sp. nov., a novel mesophilic, sulfate-reducing chemolithoautotroph isolated from a deep-sea hydrothermal vent chimney in the Suiyo Seamount.</title>
        <authorList>
            <person name="Hashimoto Y."/>
            <person name="Nakagawa S."/>
        </authorList>
    </citation>
    <scope>NUCLEOTIDE SEQUENCE</scope>
    <source>
        <strain evidence="1">KT2</strain>
    </source>
</reference>
<dbReference type="KEGG" id="dbk:DGMP_00230"/>
<dbReference type="InterPro" id="IPR004622">
    <property type="entry name" value="DNA_pol_HolB"/>
</dbReference>
<dbReference type="InterPro" id="IPR050238">
    <property type="entry name" value="DNA_Rep/Repair_Clamp_Loader"/>
</dbReference>